<keyword evidence="2" id="KW-0812">Transmembrane</keyword>
<protein>
    <submittedName>
        <fullName evidence="3">Uncharacterized protein</fullName>
    </submittedName>
</protein>
<reference evidence="4" key="1">
    <citation type="submission" date="2013-02" db="EMBL/GenBank/DDBJ databases">
        <authorList>
            <person name="Hughes D."/>
        </authorList>
    </citation>
    <scope>NUCLEOTIDE SEQUENCE</scope>
    <source>
        <strain>Durham</strain>
        <strain evidence="4">NC isolate 2 -- Noor lab</strain>
    </source>
</reference>
<dbReference type="Proteomes" id="UP000015102">
    <property type="component" value="Unassembled WGS sequence"/>
</dbReference>
<organism evidence="3 4">
    <name type="scientific">Megaselia scalaris</name>
    <name type="common">Humpbacked fly</name>
    <name type="synonym">Phora scalaris</name>
    <dbReference type="NCBI Taxonomy" id="36166"/>
    <lineage>
        <taxon>Eukaryota</taxon>
        <taxon>Metazoa</taxon>
        <taxon>Ecdysozoa</taxon>
        <taxon>Arthropoda</taxon>
        <taxon>Hexapoda</taxon>
        <taxon>Insecta</taxon>
        <taxon>Pterygota</taxon>
        <taxon>Neoptera</taxon>
        <taxon>Endopterygota</taxon>
        <taxon>Diptera</taxon>
        <taxon>Brachycera</taxon>
        <taxon>Muscomorpha</taxon>
        <taxon>Platypezoidea</taxon>
        <taxon>Phoridae</taxon>
        <taxon>Megaseliini</taxon>
        <taxon>Megaselia</taxon>
    </lineage>
</organism>
<feature type="region of interest" description="Disordered" evidence="1">
    <location>
        <begin position="94"/>
        <end position="114"/>
    </location>
</feature>
<dbReference type="HOGENOM" id="CLU_2123910_0_0_1"/>
<keyword evidence="2" id="KW-1133">Transmembrane helix</keyword>
<feature type="transmembrane region" description="Helical" evidence="2">
    <location>
        <begin position="64"/>
        <end position="85"/>
    </location>
</feature>
<evidence type="ECO:0000313" key="3">
    <source>
        <dbReference type="EnsemblMetazoa" id="MESCA009248-PA"/>
    </source>
</evidence>
<dbReference type="EMBL" id="CAQQ02033353">
    <property type="status" value="NOT_ANNOTATED_CDS"/>
    <property type="molecule type" value="Genomic_DNA"/>
</dbReference>
<evidence type="ECO:0000256" key="1">
    <source>
        <dbReference type="SAM" id="MobiDB-lite"/>
    </source>
</evidence>
<evidence type="ECO:0000256" key="2">
    <source>
        <dbReference type="SAM" id="Phobius"/>
    </source>
</evidence>
<dbReference type="AlphaFoldDB" id="T1GZE9"/>
<name>T1GZE9_MEGSC</name>
<keyword evidence="4" id="KW-1185">Reference proteome</keyword>
<reference evidence="3" key="2">
    <citation type="submission" date="2015-06" db="UniProtKB">
        <authorList>
            <consortium name="EnsemblMetazoa"/>
        </authorList>
    </citation>
    <scope>IDENTIFICATION</scope>
</reference>
<dbReference type="EnsemblMetazoa" id="MESCA009248-RA">
    <property type="protein sequence ID" value="MESCA009248-PA"/>
    <property type="gene ID" value="MESCA009248"/>
</dbReference>
<dbReference type="EMBL" id="CAQQ02033352">
    <property type="status" value="NOT_ANNOTATED_CDS"/>
    <property type="molecule type" value="Genomic_DNA"/>
</dbReference>
<evidence type="ECO:0000313" key="4">
    <source>
        <dbReference type="Proteomes" id="UP000015102"/>
    </source>
</evidence>
<proteinExistence type="predicted"/>
<sequence length="114" mass="13089">MQRGLPSCLCEIPIKSDLLQRSAGCKNKILRFPKRTSKRIDDITTRDQMASKNLNGKRCQKNGASILLAVMYNNFPYIAIIQQIINRKLKLRQKRSKDFSNDSYKCIGNPKLDT</sequence>
<accession>T1GZE9</accession>
<keyword evidence="2" id="KW-0472">Membrane</keyword>